<evidence type="ECO:0000313" key="3">
    <source>
        <dbReference type="Proteomes" id="UP001152799"/>
    </source>
</evidence>
<dbReference type="InterPro" id="IPR039298">
    <property type="entry name" value="ACOT13"/>
</dbReference>
<dbReference type="SUPFAM" id="SSF54637">
    <property type="entry name" value="Thioesterase/thiol ester dehydrase-isomerase"/>
    <property type="match status" value="1"/>
</dbReference>
<dbReference type="AlphaFoldDB" id="A0A9N9MP97"/>
<organism evidence="2 3">
    <name type="scientific">Ceutorhynchus assimilis</name>
    <name type="common">cabbage seed weevil</name>
    <dbReference type="NCBI Taxonomy" id="467358"/>
    <lineage>
        <taxon>Eukaryota</taxon>
        <taxon>Metazoa</taxon>
        <taxon>Ecdysozoa</taxon>
        <taxon>Arthropoda</taxon>
        <taxon>Hexapoda</taxon>
        <taxon>Insecta</taxon>
        <taxon>Pterygota</taxon>
        <taxon>Neoptera</taxon>
        <taxon>Endopterygota</taxon>
        <taxon>Coleoptera</taxon>
        <taxon>Polyphaga</taxon>
        <taxon>Cucujiformia</taxon>
        <taxon>Curculionidae</taxon>
        <taxon>Ceutorhynchinae</taxon>
        <taxon>Ceutorhynchus</taxon>
    </lineage>
</organism>
<dbReference type="EMBL" id="OU892281">
    <property type="protein sequence ID" value="CAG9768780.1"/>
    <property type="molecule type" value="Genomic_DNA"/>
</dbReference>
<keyword evidence="3" id="KW-1185">Reference proteome</keyword>
<dbReference type="OrthoDB" id="46529at2759"/>
<evidence type="ECO:0000256" key="1">
    <source>
        <dbReference type="ARBA" id="ARBA00022801"/>
    </source>
</evidence>
<dbReference type="PANTHER" id="PTHR21660:SF1">
    <property type="entry name" value="ACYL-COENZYME A THIOESTERASE 13"/>
    <property type="match status" value="1"/>
</dbReference>
<accession>A0A9N9MP97</accession>
<name>A0A9N9MP97_9CUCU</name>
<evidence type="ECO:0008006" key="4">
    <source>
        <dbReference type="Google" id="ProtNLM"/>
    </source>
</evidence>
<reference evidence="2" key="1">
    <citation type="submission" date="2022-01" db="EMBL/GenBank/DDBJ databases">
        <authorList>
            <person name="King R."/>
        </authorList>
    </citation>
    <scope>NUCLEOTIDE SEQUENCE</scope>
</reference>
<dbReference type="PANTHER" id="PTHR21660">
    <property type="entry name" value="THIOESTERASE SUPERFAMILY MEMBER-RELATED"/>
    <property type="match status" value="1"/>
</dbReference>
<dbReference type="Gene3D" id="3.10.129.10">
    <property type="entry name" value="Hotdog Thioesterase"/>
    <property type="match status" value="1"/>
</dbReference>
<dbReference type="GO" id="GO:0047617">
    <property type="term" value="F:fatty acyl-CoA hydrolase activity"/>
    <property type="evidence" value="ECO:0007669"/>
    <property type="project" value="InterPro"/>
</dbReference>
<dbReference type="CDD" id="cd03440">
    <property type="entry name" value="hot_dog"/>
    <property type="match status" value="1"/>
</dbReference>
<evidence type="ECO:0000313" key="2">
    <source>
        <dbReference type="EMBL" id="CAG9768780.1"/>
    </source>
</evidence>
<proteinExistence type="predicted"/>
<sequence>MIKACLTPKELMQHLKTTKGFNRLIDKVKIISLENGNGLAEFTIEEEHTNSMGHLNTGCVAHVSDMLSSFAVSTHKLGNANNFHVSVNMNFELCNPKVKIGDQVQVHTKLLSWCHTLAFLEILWKNKSTGDIVVKGHHNMLRMK</sequence>
<protein>
    <recommendedName>
        <fullName evidence="4">Thioesterase domain-containing protein</fullName>
    </recommendedName>
</protein>
<gene>
    <name evidence="2" type="ORF">CEUTPL_LOCUS9302</name>
</gene>
<dbReference type="Proteomes" id="UP001152799">
    <property type="component" value="Chromosome 5"/>
</dbReference>
<dbReference type="InterPro" id="IPR029069">
    <property type="entry name" value="HotDog_dom_sf"/>
</dbReference>
<keyword evidence="1" id="KW-0378">Hydrolase</keyword>